<dbReference type="Gene3D" id="3.40.50.850">
    <property type="entry name" value="Isochorismatase-like"/>
    <property type="match status" value="1"/>
</dbReference>
<sequence length="181" mass="20179">MLLQASKSLLLVIDIQKKLAPHIHQASQVINQSCWLLEVARELGVSIRATEQYPQGIGATVAPIAARLKPEEILQKMHFSALREETIKNHLADLGKSQVVLIGTEAHVCCFQTAADLLDQGYSVYLVEEALGSRQPRDKALALKRLQQAGAQLVSKEMVAFEWLEKSGTETFRHISRGWIR</sequence>
<evidence type="ECO:0000313" key="2">
    <source>
        <dbReference type="EMBL" id="MFK7159416.1"/>
    </source>
</evidence>
<dbReference type="PANTHER" id="PTHR14119">
    <property type="entry name" value="HYDROLASE"/>
    <property type="match status" value="1"/>
</dbReference>
<dbReference type="GO" id="GO:0016787">
    <property type="term" value="F:hydrolase activity"/>
    <property type="evidence" value="ECO:0007669"/>
    <property type="project" value="UniProtKB-KW"/>
</dbReference>
<feature type="domain" description="Isochorismatase-like" evidence="1">
    <location>
        <begin position="8"/>
        <end position="157"/>
    </location>
</feature>
<dbReference type="InterPro" id="IPR036380">
    <property type="entry name" value="Isochorismatase-like_sf"/>
</dbReference>
<dbReference type="EMBL" id="JBANFI010000001">
    <property type="protein sequence ID" value="MFK7159416.1"/>
    <property type="molecule type" value="Genomic_DNA"/>
</dbReference>
<dbReference type="InterPro" id="IPR050993">
    <property type="entry name" value="Isochorismatase_domain"/>
</dbReference>
<protein>
    <submittedName>
        <fullName evidence="2">Hydrolase</fullName>
    </submittedName>
</protein>
<organism evidence="2 3">
    <name type="scientific">Marinospirillum alkalitolerans</name>
    <dbReference type="NCBI Taxonomy" id="3123374"/>
    <lineage>
        <taxon>Bacteria</taxon>
        <taxon>Pseudomonadati</taxon>
        <taxon>Pseudomonadota</taxon>
        <taxon>Gammaproteobacteria</taxon>
        <taxon>Oceanospirillales</taxon>
        <taxon>Oceanospirillaceae</taxon>
        <taxon>Marinospirillum</taxon>
    </lineage>
</organism>
<dbReference type="SUPFAM" id="SSF52499">
    <property type="entry name" value="Isochorismatase-like hydrolases"/>
    <property type="match status" value="1"/>
</dbReference>
<comment type="caution">
    <text evidence="2">The sequence shown here is derived from an EMBL/GenBank/DDBJ whole genome shotgun (WGS) entry which is preliminary data.</text>
</comment>
<gene>
    <name evidence="2" type="ORF">V6U78_00005</name>
</gene>
<dbReference type="PANTHER" id="PTHR14119:SF3">
    <property type="entry name" value="ISOCHORISMATASE DOMAIN-CONTAINING PROTEIN 2"/>
    <property type="match status" value="1"/>
</dbReference>
<dbReference type="Pfam" id="PF00857">
    <property type="entry name" value="Isochorismatase"/>
    <property type="match status" value="1"/>
</dbReference>
<name>A0ABW8PUB7_9GAMM</name>
<proteinExistence type="predicted"/>
<keyword evidence="2" id="KW-0378">Hydrolase</keyword>
<evidence type="ECO:0000259" key="1">
    <source>
        <dbReference type="Pfam" id="PF00857"/>
    </source>
</evidence>
<reference evidence="2 3" key="1">
    <citation type="submission" date="2024-02" db="EMBL/GenBank/DDBJ databases">
        <title>Marinospirillum sp. MEB 164 isolated from Lonar lake sediment.</title>
        <authorList>
            <person name="Joshi A."/>
            <person name="Thite S."/>
        </authorList>
    </citation>
    <scope>NUCLEOTIDE SEQUENCE [LARGE SCALE GENOMIC DNA]</scope>
    <source>
        <strain evidence="2 3">MEB164</strain>
    </source>
</reference>
<accession>A0ABW8PUB7</accession>
<dbReference type="RefSeq" id="WP_405335684.1">
    <property type="nucleotide sequence ID" value="NZ_JBANFI010000001.1"/>
</dbReference>
<dbReference type="InterPro" id="IPR000868">
    <property type="entry name" value="Isochorismatase-like_dom"/>
</dbReference>
<keyword evidence="3" id="KW-1185">Reference proteome</keyword>
<dbReference type="CDD" id="cd01012">
    <property type="entry name" value="YcaC_related"/>
    <property type="match status" value="1"/>
</dbReference>
<dbReference type="Proteomes" id="UP001621714">
    <property type="component" value="Unassembled WGS sequence"/>
</dbReference>
<evidence type="ECO:0000313" key="3">
    <source>
        <dbReference type="Proteomes" id="UP001621714"/>
    </source>
</evidence>